<evidence type="ECO:0000313" key="1">
    <source>
        <dbReference type="EMBL" id="KKN06043.1"/>
    </source>
</evidence>
<dbReference type="AlphaFoldDB" id="A0A0F9QL10"/>
<sequence>MKNKILEEIKVFALNKLNKEYGFCGVADCDDFAMLNSTDNKGHDILIEIKLKKDK</sequence>
<proteinExistence type="predicted"/>
<name>A0A0F9QL10_9ZZZZ</name>
<dbReference type="EMBL" id="LAZR01004734">
    <property type="protein sequence ID" value="KKN06043.1"/>
    <property type="molecule type" value="Genomic_DNA"/>
</dbReference>
<comment type="caution">
    <text evidence="1">The sequence shown here is derived from an EMBL/GenBank/DDBJ whole genome shotgun (WGS) entry which is preliminary data.</text>
</comment>
<accession>A0A0F9QL10</accession>
<organism evidence="1">
    <name type="scientific">marine sediment metagenome</name>
    <dbReference type="NCBI Taxonomy" id="412755"/>
    <lineage>
        <taxon>unclassified sequences</taxon>
        <taxon>metagenomes</taxon>
        <taxon>ecological metagenomes</taxon>
    </lineage>
</organism>
<gene>
    <name evidence="1" type="ORF">LCGC14_1081210</name>
</gene>
<reference evidence="1" key="1">
    <citation type="journal article" date="2015" name="Nature">
        <title>Complex archaea that bridge the gap between prokaryotes and eukaryotes.</title>
        <authorList>
            <person name="Spang A."/>
            <person name="Saw J.H."/>
            <person name="Jorgensen S.L."/>
            <person name="Zaremba-Niedzwiedzka K."/>
            <person name="Martijn J."/>
            <person name="Lind A.E."/>
            <person name="van Eijk R."/>
            <person name="Schleper C."/>
            <person name="Guy L."/>
            <person name="Ettema T.J."/>
        </authorList>
    </citation>
    <scope>NUCLEOTIDE SEQUENCE</scope>
</reference>
<protein>
    <submittedName>
        <fullName evidence="1">Uncharacterized protein</fullName>
    </submittedName>
</protein>